<keyword evidence="2" id="KW-1185">Reference proteome</keyword>
<dbReference type="GO" id="GO:0044781">
    <property type="term" value="P:bacterial-type flagellum organization"/>
    <property type="evidence" value="ECO:0007669"/>
    <property type="project" value="InterPro"/>
</dbReference>
<name>A0AAF1KNB7_9PROT</name>
<dbReference type="InterPro" id="IPR010845">
    <property type="entry name" value="FlaF"/>
</dbReference>
<sequence length="115" mass="12259">MSTMAMRAYGATRAAMDPRVQEADVFRRVTGSLRAAAGVAEDDMRRVRAIADNRRLWLAVESAAGHPGNALPERLRADLVSLGRAVRREMDLAAPDLGFLIDVNEQVAAGLGGAG</sequence>
<reference evidence="1" key="2">
    <citation type="journal article" date="2021" name="Syst. Appl. Microbiol.">
        <title>Roseomonas hellenica sp. nov., isolated from roots of wild-growing Alkanna tinctoria.</title>
        <authorList>
            <person name="Rat A."/>
            <person name="Naranjo H.D."/>
            <person name="Lebbe L."/>
            <person name="Cnockaert M."/>
            <person name="Krigas N."/>
            <person name="Grigoriadou K."/>
            <person name="Maloupa E."/>
            <person name="Willems A."/>
        </authorList>
    </citation>
    <scope>NUCLEOTIDE SEQUENCE</scope>
    <source>
        <strain evidence="1">LMG 28251</strain>
    </source>
</reference>
<proteinExistence type="predicted"/>
<gene>
    <name evidence="1" type="ORF">GXW79_20010</name>
</gene>
<dbReference type="AlphaFoldDB" id="A0AAF1KNB7"/>
<reference evidence="1" key="1">
    <citation type="submission" date="2020-01" db="EMBL/GenBank/DDBJ databases">
        <authorList>
            <person name="Rat A."/>
        </authorList>
    </citation>
    <scope>NUCLEOTIDE SEQUENCE</scope>
    <source>
        <strain evidence="1">LMG 28251</strain>
    </source>
</reference>
<dbReference type="Pfam" id="PF07309">
    <property type="entry name" value="FlaF"/>
    <property type="match status" value="1"/>
</dbReference>
<organism evidence="1 2">
    <name type="scientific">Plastoroseomonas arctica</name>
    <dbReference type="NCBI Taxonomy" id="1509237"/>
    <lineage>
        <taxon>Bacteria</taxon>
        <taxon>Pseudomonadati</taxon>
        <taxon>Pseudomonadota</taxon>
        <taxon>Alphaproteobacteria</taxon>
        <taxon>Acetobacterales</taxon>
        <taxon>Acetobacteraceae</taxon>
        <taxon>Plastoroseomonas</taxon>
    </lineage>
</organism>
<dbReference type="Proteomes" id="UP001196068">
    <property type="component" value="Unassembled WGS sequence"/>
</dbReference>
<accession>A0AAF1KNB7</accession>
<evidence type="ECO:0000313" key="1">
    <source>
        <dbReference type="EMBL" id="MBR0657371.1"/>
    </source>
</evidence>
<evidence type="ECO:0008006" key="3">
    <source>
        <dbReference type="Google" id="ProtNLM"/>
    </source>
</evidence>
<evidence type="ECO:0000313" key="2">
    <source>
        <dbReference type="Proteomes" id="UP001196068"/>
    </source>
</evidence>
<dbReference type="EMBL" id="JAAEDH010000032">
    <property type="protein sequence ID" value="MBR0657371.1"/>
    <property type="molecule type" value="Genomic_DNA"/>
</dbReference>
<comment type="caution">
    <text evidence="1">The sequence shown here is derived from an EMBL/GenBank/DDBJ whole genome shotgun (WGS) entry which is preliminary data.</text>
</comment>
<protein>
    <recommendedName>
        <fullName evidence="3">Flagellar protein FlaF</fullName>
    </recommendedName>
</protein>